<dbReference type="PANTHER" id="PTHR33877:SF2">
    <property type="entry name" value="OS07G0170200 PROTEIN"/>
    <property type="match status" value="1"/>
</dbReference>
<dbReference type="EMBL" id="JEOB01000004">
    <property type="protein sequence ID" value="EXM37649.1"/>
    <property type="molecule type" value="Genomic_DNA"/>
</dbReference>
<proteinExistence type="predicted"/>
<dbReference type="InterPro" id="IPR029471">
    <property type="entry name" value="HNH_5"/>
</dbReference>
<sequence>MAVDIRKHITKELKEAVKAKSSTCFYCGKKLNDSNRTIDHIVPITKGGTNDINNLVCCCHDCNQAKGGETIFGAIKVLENKVKFCHPEFEEDQIRKEKYLNYIQIFKNANKKIKALKELI</sequence>
<name>A0A011UAL7_RUMAL</name>
<evidence type="ECO:0000313" key="3">
    <source>
        <dbReference type="Proteomes" id="UP000021369"/>
    </source>
</evidence>
<accession>A0A011UAL7</accession>
<dbReference type="CDD" id="cd00085">
    <property type="entry name" value="HNHc"/>
    <property type="match status" value="1"/>
</dbReference>
<dbReference type="AlphaFoldDB" id="A0A011UAL7"/>
<feature type="domain" description="HNH nuclease" evidence="1">
    <location>
        <begin position="12"/>
        <end position="64"/>
    </location>
</feature>
<evidence type="ECO:0000313" key="2">
    <source>
        <dbReference type="EMBL" id="EXM37649.1"/>
    </source>
</evidence>
<dbReference type="SMART" id="SM00507">
    <property type="entry name" value="HNHc"/>
    <property type="match status" value="1"/>
</dbReference>
<dbReference type="InterPro" id="IPR052892">
    <property type="entry name" value="NA-targeting_endonuclease"/>
</dbReference>
<dbReference type="Pfam" id="PF14279">
    <property type="entry name" value="HNH_5"/>
    <property type="match status" value="1"/>
</dbReference>
<dbReference type="Gene3D" id="1.10.30.50">
    <property type="match status" value="1"/>
</dbReference>
<comment type="caution">
    <text evidence="2">The sequence shown here is derived from an EMBL/GenBank/DDBJ whole genome shotgun (WGS) entry which is preliminary data.</text>
</comment>
<keyword evidence="3" id="KW-1185">Reference proteome</keyword>
<reference evidence="2 3" key="1">
    <citation type="submission" date="2013-06" db="EMBL/GenBank/DDBJ databases">
        <title>Rumen cellulosomics: divergent fiber-degrading strategies revealed by comparative genome-wide analysis of six Ruminococcal strains.</title>
        <authorList>
            <person name="Dassa B."/>
            <person name="Borovok I."/>
            <person name="Lamed R."/>
            <person name="Flint H."/>
            <person name="Yeoman C.J."/>
            <person name="White B."/>
            <person name="Bayer E.A."/>
        </authorList>
    </citation>
    <scope>NUCLEOTIDE SEQUENCE [LARGE SCALE GENOMIC DNA]</scope>
    <source>
        <strain evidence="2 3">SY3</strain>
    </source>
</reference>
<gene>
    <name evidence="2" type="ORF">RASY3_14525</name>
</gene>
<organism evidence="2 3">
    <name type="scientific">Ruminococcus albus SY3</name>
    <dbReference type="NCBI Taxonomy" id="1341156"/>
    <lineage>
        <taxon>Bacteria</taxon>
        <taxon>Bacillati</taxon>
        <taxon>Bacillota</taxon>
        <taxon>Clostridia</taxon>
        <taxon>Eubacteriales</taxon>
        <taxon>Oscillospiraceae</taxon>
        <taxon>Ruminococcus</taxon>
    </lineage>
</organism>
<dbReference type="InterPro" id="IPR003615">
    <property type="entry name" value="HNH_nuc"/>
</dbReference>
<dbReference type="PANTHER" id="PTHR33877">
    <property type="entry name" value="SLL1193 PROTEIN"/>
    <property type="match status" value="1"/>
</dbReference>
<dbReference type="Proteomes" id="UP000021369">
    <property type="component" value="Unassembled WGS sequence"/>
</dbReference>
<evidence type="ECO:0000259" key="1">
    <source>
        <dbReference type="SMART" id="SM00507"/>
    </source>
</evidence>
<protein>
    <recommendedName>
        <fullName evidence="1">HNH nuclease domain-containing protein</fullName>
    </recommendedName>
</protein>